<dbReference type="EMBL" id="UOEL01000074">
    <property type="protein sequence ID" value="VAW11870.1"/>
    <property type="molecule type" value="Genomic_DNA"/>
</dbReference>
<gene>
    <name evidence="5" type="ORF">MNBD_BACTEROID03-2626</name>
</gene>
<dbReference type="Pfam" id="PF01212">
    <property type="entry name" value="Beta_elim_lyase"/>
    <property type="match status" value="1"/>
</dbReference>
<evidence type="ECO:0000256" key="1">
    <source>
        <dbReference type="ARBA" id="ARBA00001933"/>
    </source>
</evidence>
<dbReference type="Gene3D" id="3.40.640.10">
    <property type="entry name" value="Type I PLP-dependent aspartate aminotransferase-like (Major domain)"/>
    <property type="match status" value="1"/>
</dbReference>
<feature type="domain" description="Aromatic amino acid beta-eliminating lyase/threonine aldolase" evidence="4">
    <location>
        <begin position="2"/>
        <end position="78"/>
    </location>
</feature>
<evidence type="ECO:0000313" key="5">
    <source>
        <dbReference type="EMBL" id="VAW11870.1"/>
    </source>
</evidence>
<evidence type="ECO:0000256" key="3">
    <source>
        <dbReference type="ARBA" id="ARBA00022898"/>
    </source>
</evidence>
<comment type="cofactor">
    <cofactor evidence="1">
        <name>pyridoxal 5'-phosphate</name>
        <dbReference type="ChEBI" id="CHEBI:597326"/>
    </cofactor>
</comment>
<dbReference type="GO" id="GO:0005829">
    <property type="term" value="C:cytosol"/>
    <property type="evidence" value="ECO:0007669"/>
    <property type="project" value="TreeGrafter"/>
</dbReference>
<dbReference type="InterPro" id="IPR015421">
    <property type="entry name" value="PyrdxlP-dep_Trfase_major"/>
</dbReference>
<protein>
    <recommendedName>
        <fullName evidence="4">Aromatic amino acid beta-eliminating lyase/threonine aldolase domain-containing protein</fullName>
    </recommendedName>
</protein>
<evidence type="ECO:0000256" key="2">
    <source>
        <dbReference type="ARBA" id="ARBA00006966"/>
    </source>
</evidence>
<accession>A0A3B0T4L1</accession>
<dbReference type="AlphaFoldDB" id="A0A3B0T4L1"/>
<comment type="similarity">
    <text evidence="2">Belongs to the threonine aldolase family.</text>
</comment>
<sequence length="184" mass="20844">MAIAHENSIPTHLDGVRLYIDAAFSGESISNYTTLFDAVYLSLYKSFNTISGAILAGDKTFINELHNERRMFGGGIPSSWPHILIANYFFDNYTQRYKKAIGQFNTFKTLLEKSGKYQIKALKNVSNIFKMTLSTGVDPIAVSEKVAKHGIQFTQWNKAARCFYIKMNDSLVYNDVEEIVKAFL</sequence>
<proteinExistence type="inferred from homology"/>
<dbReference type="GO" id="GO:0008732">
    <property type="term" value="F:L-allo-threonine aldolase activity"/>
    <property type="evidence" value="ECO:0007669"/>
    <property type="project" value="TreeGrafter"/>
</dbReference>
<dbReference type="InterPro" id="IPR015424">
    <property type="entry name" value="PyrdxlP-dep_Trfase"/>
</dbReference>
<dbReference type="SUPFAM" id="SSF53383">
    <property type="entry name" value="PLP-dependent transferases"/>
    <property type="match status" value="1"/>
</dbReference>
<dbReference type="InterPro" id="IPR001597">
    <property type="entry name" value="ArAA_b-elim_lyase/Thr_aldolase"/>
</dbReference>
<dbReference type="PANTHER" id="PTHR48097:SF9">
    <property type="entry name" value="L-THREONINE ALDOLASE"/>
    <property type="match status" value="1"/>
</dbReference>
<evidence type="ECO:0000259" key="4">
    <source>
        <dbReference type="Pfam" id="PF01212"/>
    </source>
</evidence>
<dbReference type="PANTHER" id="PTHR48097">
    <property type="entry name" value="L-THREONINE ALDOLASE-RELATED"/>
    <property type="match status" value="1"/>
</dbReference>
<keyword evidence="3" id="KW-0663">Pyridoxal phosphate</keyword>
<dbReference type="GO" id="GO:0006567">
    <property type="term" value="P:L-threonine catabolic process"/>
    <property type="evidence" value="ECO:0007669"/>
    <property type="project" value="TreeGrafter"/>
</dbReference>
<name>A0A3B0T4L1_9ZZZZ</name>
<reference evidence="5" key="1">
    <citation type="submission" date="2018-06" db="EMBL/GenBank/DDBJ databases">
        <authorList>
            <person name="Zhirakovskaya E."/>
        </authorList>
    </citation>
    <scope>NUCLEOTIDE SEQUENCE</scope>
</reference>
<organism evidence="5">
    <name type="scientific">hydrothermal vent metagenome</name>
    <dbReference type="NCBI Taxonomy" id="652676"/>
    <lineage>
        <taxon>unclassified sequences</taxon>
        <taxon>metagenomes</taxon>
        <taxon>ecological metagenomes</taxon>
    </lineage>
</organism>
<dbReference type="GO" id="GO:0006545">
    <property type="term" value="P:glycine biosynthetic process"/>
    <property type="evidence" value="ECO:0007669"/>
    <property type="project" value="TreeGrafter"/>
</dbReference>